<gene>
    <name evidence="1" type="ORF">ILEXP_LOCUS30686</name>
</gene>
<dbReference type="Proteomes" id="UP001642360">
    <property type="component" value="Unassembled WGS sequence"/>
</dbReference>
<dbReference type="EMBL" id="CAUOFW020003752">
    <property type="protein sequence ID" value="CAK9161859.1"/>
    <property type="molecule type" value="Genomic_DNA"/>
</dbReference>
<comment type="caution">
    <text evidence="1">The sequence shown here is derived from an EMBL/GenBank/DDBJ whole genome shotgun (WGS) entry which is preliminary data.</text>
</comment>
<protein>
    <submittedName>
        <fullName evidence="1">Uncharacterized protein</fullName>
    </submittedName>
</protein>
<keyword evidence="2" id="KW-1185">Reference proteome</keyword>
<name>A0ABC8T331_9AQUA</name>
<sequence>MRVKQFYHQNIKQAPVEIKESSSQKLAHVITDKKSTSILDGSQHLPCLQNQHGQPDTEQKRTSVHDRIRVPVTYDDLLEQKDPIEEQT</sequence>
<reference evidence="1 2" key="1">
    <citation type="submission" date="2024-02" db="EMBL/GenBank/DDBJ databases">
        <authorList>
            <person name="Vignale AGUSTIN F."/>
            <person name="Sosa J E."/>
            <person name="Modenutti C."/>
        </authorList>
    </citation>
    <scope>NUCLEOTIDE SEQUENCE [LARGE SCALE GENOMIC DNA]</scope>
</reference>
<dbReference type="AlphaFoldDB" id="A0ABC8T331"/>
<organism evidence="1 2">
    <name type="scientific">Ilex paraguariensis</name>
    <name type="common">yerba mate</name>
    <dbReference type="NCBI Taxonomy" id="185542"/>
    <lineage>
        <taxon>Eukaryota</taxon>
        <taxon>Viridiplantae</taxon>
        <taxon>Streptophyta</taxon>
        <taxon>Embryophyta</taxon>
        <taxon>Tracheophyta</taxon>
        <taxon>Spermatophyta</taxon>
        <taxon>Magnoliopsida</taxon>
        <taxon>eudicotyledons</taxon>
        <taxon>Gunneridae</taxon>
        <taxon>Pentapetalae</taxon>
        <taxon>asterids</taxon>
        <taxon>campanulids</taxon>
        <taxon>Aquifoliales</taxon>
        <taxon>Aquifoliaceae</taxon>
        <taxon>Ilex</taxon>
    </lineage>
</organism>
<evidence type="ECO:0000313" key="2">
    <source>
        <dbReference type="Proteomes" id="UP001642360"/>
    </source>
</evidence>
<evidence type="ECO:0000313" key="1">
    <source>
        <dbReference type="EMBL" id="CAK9161859.1"/>
    </source>
</evidence>
<proteinExistence type="predicted"/>
<accession>A0ABC8T331</accession>